<dbReference type="SUPFAM" id="SSF53067">
    <property type="entry name" value="Actin-like ATPase domain"/>
    <property type="match status" value="2"/>
</dbReference>
<dbReference type="Pfam" id="PF02541">
    <property type="entry name" value="Ppx-GppA"/>
    <property type="match status" value="1"/>
</dbReference>
<dbReference type="Gene3D" id="3.30.420.150">
    <property type="entry name" value="Exopolyphosphatase. Domain 2"/>
    <property type="match status" value="1"/>
</dbReference>
<evidence type="ECO:0000256" key="1">
    <source>
        <dbReference type="ARBA" id="ARBA00007125"/>
    </source>
</evidence>
<dbReference type="Gene3D" id="3.30.420.40">
    <property type="match status" value="1"/>
</dbReference>
<proteinExistence type="inferred from homology"/>
<protein>
    <recommendedName>
        <fullName evidence="2">Ppx/GppA phosphatase N-terminal domain-containing protein</fullName>
    </recommendedName>
</protein>
<evidence type="ECO:0000313" key="3">
    <source>
        <dbReference type="EMBL" id="AUW93547.1"/>
    </source>
</evidence>
<dbReference type="InterPro" id="IPR050273">
    <property type="entry name" value="GppA/Ppx_hydrolase"/>
</dbReference>
<dbReference type="Proteomes" id="UP000325292">
    <property type="component" value="Chromosome"/>
</dbReference>
<evidence type="ECO:0000259" key="2">
    <source>
        <dbReference type="Pfam" id="PF02541"/>
    </source>
</evidence>
<reference evidence="3 4" key="1">
    <citation type="journal article" date="2019" name="Sci. Rep.">
        <title>Sulfobacillus thermotolerans: new insights into resistance and metabolic capacities of acidophilic chemolithotrophs.</title>
        <authorList>
            <person name="Panyushkina A.E."/>
            <person name="Babenko V.V."/>
            <person name="Nikitina A.S."/>
            <person name="Selezneva O.V."/>
            <person name="Tsaplina I.A."/>
            <person name="Letarova M.A."/>
            <person name="Kostryukova E.S."/>
            <person name="Letarov A.V."/>
        </authorList>
    </citation>
    <scope>NUCLEOTIDE SEQUENCE [LARGE SCALE GENOMIC DNA]</scope>
    <source>
        <strain evidence="3 4">Kr1</strain>
    </source>
</reference>
<dbReference type="EMBL" id="CP019454">
    <property type="protein sequence ID" value="AUW93547.1"/>
    <property type="molecule type" value="Genomic_DNA"/>
</dbReference>
<dbReference type="InterPro" id="IPR043129">
    <property type="entry name" value="ATPase_NBD"/>
</dbReference>
<keyword evidence="4" id="KW-1185">Reference proteome</keyword>
<organism evidence="3 4">
    <name type="scientific">Sulfobacillus thermotolerans</name>
    <dbReference type="NCBI Taxonomy" id="338644"/>
    <lineage>
        <taxon>Bacteria</taxon>
        <taxon>Bacillati</taxon>
        <taxon>Bacillota</taxon>
        <taxon>Clostridia</taxon>
        <taxon>Eubacteriales</taxon>
        <taxon>Clostridiales Family XVII. Incertae Sedis</taxon>
        <taxon>Sulfobacillus</taxon>
    </lineage>
</organism>
<dbReference type="PANTHER" id="PTHR30005">
    <property type="entry name" value="EXOPOLYPHOSPHATASE"/>
    <property type="match status" value="1"/>
</dbReference>
<name>A0ABM6RQ56_9FIRM</name>
<sequence>MCKSCASFAYNIGQYAIHDGGALAIDESLLAIIDIGSNSVRLMVVRRFGPNLAAIIDEQKATPRLALAKDADGFLTLDGFSRLVQSLQYFRDIAQSYHADPIIVRATASLRNLANQQQVIQEIQRQTGLEVVVLSGEDEAQIGFRAVQSSICLTQGWTVDVGGGSTEVVTFNEGRLVHQESFPFGAVSLASRFPVYKDLQAWIHQQFASAKWLPRMPLQGIALGGSARVLARALQEEMDYPLRQVHHFSVPSVVIETWLNNIATMTPDQRRKVAHIPKDRVDIIVPGIAIILALLQITQTDQLTISGFGLRNGLLLDYLGSEPAPAFSSIALNSALTVALRNEWPLHLAMHLQERVAELGQAVQSILGWTPRAVELARTAALLRYTGRNINMYHWDQHTFYYALSAPLVGLSHKEWVEVALIASYRSVKRLQKYWNPYSSILSRAELVTVRQLGVLVRLAELFAPPLMTGVERLNVQQSNKQLTITVSGTGISNPSKDLADVAKDVKKSWQLKLVVPGLIS</sequence>
<dbReference type="CDD" id="cd24052">
    <property type="entry name" value="ASKHA_NBD_HpPPX-GppA-like"/>
    <property type="match status" value="1"/>
</dbReference>
<feature type="domain" description="Ppx/GppA phosphatase N-terminal" evidence="2">
    <location>
        <begin position="49"/>
        <end position="321"/>
    </location>
</feature>
<dbReference type="PANTHER" id="PTHR30005:SF0">
    <property type="entry name" value="RETROGRADE REGULATION PROTEIN 2"/>
    <property type="match status" value="1"/>
</dbReference>
<comment type="similarity">
    <text evidence="1">Belongs to the GppA/Ppx family.</text>
</comment>
<dbReference type="InterPro" id="IPR003695">
    <property type="entry name" value="Ppx_GppA_N"/>
</dbReference>
<dbReference type="Gene3D" id="1.10.3210.10">
    <property type="entry name" value="Hypothetical protein af1432"/>
    <property type="match status" value="1"/>
</dbReference>
<accession>A0ABM6RQ56</accession>
<dbReference type="SUPFAM" id="SSF109604">
    <property type="entry name" value="HD-domain/PDEase-like"/>
    <property type="match status" value="1"/>
</dbReference>
<evidence type="ECO:0000313" key="4">
    <source>
        <dbReference type="Proteomes" id="UP000325292"/>
    </source>
</evidence>
<gene>
    <name evidence="3" type="ORF">BXT84_05995</name>
</gene>